<sequence>MKKIKHVLTTAGLVLSTSAVTLGILNVTNPGRTKYTASASVNMNPAYDLSEWQSSLTDAQVQKLKNEASFVIIRVQYGSNYADKVYQNNISLLNKYGVPYGVYSYSLYNSVAQAQGEAQTLYNRVPNAKFYVNDLEQTNGMSKSTLDAATSAWAAKMRTLTSSPVVLYSGLYFMNNTIGDSKNDYDTLWLASYGSGEPDPSYTYGLWQFTSSYYSKALNKSIDASVIPDGGKSMAFWTGSSSATTSSDDDDDDSVADSSQASSASSQSASSSVATSSAVSSSASSVSATSSASSSAASSSSATSVSSSTSTQSAAASTTNDDSSSDDDDAIFSDSSDNLGSSTAKKNDVSKKATKKQKVTTIKVMKPKINKSLYYSSKKIKRVKVTAKNGIYVYNSVNHRLKHYKKGQVLKVLSFKQQGTKTIAISNNGTHFTANKNYIKAVK</sequence>
<comment type="caution">
    <text evidence="5">The sequence shown here is derived from an EMBL/GenBank/DDBJ whole genome shotgun (WGS) entry which is preliminary data.</text>
</comment>
<feature type="region of interest" description="Disordered" evidence="2">
    <location>
        <begin position="240"/>
        <end position="272"/>
    </location>
</feature>
<feature type="chain" id="PRO_5045806004" evidence="3">
    <location>
        <begin position="22"/>
        <end position="443"/>
    </location>
</feature>
<evidence type="ECO:0000313" key="5">
    <source>
        <dbReference type="EMBL" id="MEJ6400023.1"/>
    </source>
</evidence>
<dbReference type="Pfam" id="PF01183">
    <property type="entry name" value="Glyco_hydro_25"/>
    <property type="match status" value="1"/>
</dbReference>
<dbReference type="PROSITE" id="PS51904">
    <property type="entry name" value="GLYCOSYL_HYDROL_F25_2"/>
    <property type="match status" value="1"/>
</dbReference>
<dbReference type="Proteomes" id="UP001370590">
    <property type="component" value="Unassembled WGS sequence"/>
</dbReference>
<dbReference type="PANTHER" id="PTHR34135">
    <property type="entry name" value="LYSOZYME"/>
    <property type="match status" value="1"/>
</dbReference>
<feature type="compositionally biased region" description="Low complexity" evidence="2">
    <location>
        <begin position="293"/>
        <end position="322"/>
    </location>
</feature>
<keyword evidence="6" id="KW-1185">Reference proteome</keyword>
<evidence type="ECO:0000256" key="3">
    <source>
        <dbReference type="SAM" id="SignalP"/>
    </source>
</evidence>
<comment type="similarity">
    <text evidence="1">Belongs to the glycosyl hydrolase 25 family.</text>
</comment>
<evidence type="ECO:0000256" key="1">
    <source>
        <dbReference type="ARBA" id="ARBA00010646"/>
    </source>
</evidence>
<feature type="domain" description="DUF5776" evidence="4">
    <location>
        <begin position="374"/>
        <end position="439"/>
    </location>
</feature>
<feature type="compositionally biased region" description="Low complexity" evidence="2">
    <location>
        <begin position="256"/>
        <end position="272"/>
    </location>
</feature>
<gene>
    <name evidence="5" type="ORF">R4146_02345</name>
</gene>
<dbReference type="Gene3D" id="3.20.20.80">
    <property type="entry name" value="Glycosidases"/>
    <property type="match status" value="1"/>
</dbReference>
<dbReference type="PANTHER" id="PTHR34135:SF1">
    <property type="entry name" value="GLYCOSYL HYDROLASE FAMILY 25"/>
    <property type="match status" value="1"/>
</dbReference>
<dbReference type="SUPFAM" id="SSF51445">
    <property type="entry name" value="(Trans)glycosidases"/>
    <property type="match status" value="1"/>
</dbReference>
<feature type="signal peptide" evidence="3">
    <location>
        <begin position="1"/>
        <end position="21"/>
    </location>
</feature>
<reference evidence="5 6" key="1">
    <citation type="submission" date="2023-10" db="EMBL/GenBank/DDBJ databases">
        <title>Nicoliella lavandulae sp. nov. isolated from Lavandula angustifolia flowers.</title>
        <authorList>
            <person name="Alcantara C."/>
            <person name="Zuniga M."/>
            <person name="Landete J.M."/>
            <person name="Monedero V."/>
        </authorList>
    </citation>
    <scope>NUCLEOTIDE SEQUENCE [LARGE SCALE GENOMIC DNA]</scope>
    <source>
        <strain evidence="5 6">Es01</strain>
    </source>
</reference>
<dbReference type="RefSeq" id="WP_339959847.1">
    <property type="nucleotide sequence ID" value="NZ_JAWMWH010000001.1"/>
</dbReference>
<proteinExistence type="inferred from homology"/>
<feature type="region of interest" description="Disordered" evidence="2">
    <location>
        <begin position="293"/>
        <end position="358"/>
    </location>
</feature>
<name>A0ABU8SJF4_9LACO</name>
<dbReference type="InterPro" id="IPR017853">
    <property type="entry name" value="GH"/>
</dbReference>
<dbReference type="EMBL" id="JAWMWH010000001">
    <property type="protein sequence ID" value="MEJ6400023.1"/>
    <property type="molecule type" value="Genomic_DNA"/>
</dbReference>
<dbReference type="InterPro" id="IPR002053">
    <property type="entry name" value="Glyco_hydro_25"/>
</dbReference>
<dbReference type="InterPro" id="IPR044081">
    <property type="entry name" value="DUF5776"/>
</dbReference>
<dbReference type="Pfam" id="PF19087">
    <property type="entry name" value="DUF5776"/>
    <property type="match status" value="1"/>
</dbReference>
<keyword evidence="3" id="KW-0732">Signal</keyword>
<evidence type="ECO:0000256" key="2">
    <source>
        <dbReference type="SAM" id="MobiDB-lite"/>
    </source>
</evidence>
<evidence type="ECO:0000259" key="4">
    <source>
        <dbReference type="Pfam" id="PF19087"/>
    </source>
</evidence>
<organism evidence="5 6">
    <name type="scientific">Nicoliella lavandulae</name>
    <dbReference type="NCBI Taxonomy" id="3082954"/>
    <lineage>
        <taxon>Bacteria</taxon>
        <taxon>Bacillati</taxon>
        <taxon>Bacillota</taxon>
        <taxon>Bacilli</taxon>
        <taxon>Lactobacillales</taxon>
        <taxon>Lactobacillaceae</taxon>
        <taxon>Nicoliella</taxon>
    </lineage>
</organism>
<evidence type="ECO:0000313" key="6">
    <source>
        <dbReference type="Proteomes" id="UP001370590"/>
    </source>
</evidence>
<protein>
    <submittedName>
        <fullName evidence="5">GH25 family lysozyme</fullName>
    </submittedName>
</protein>
<accession>A0ABU8SJF4</accession>